<feature type="binding site" evidence="10">
    <location>
        <position position="94"/>
    </location>
    <ligand>
        <name>L-glutamine</name>
        <dbReference type="ChEBI" id="CHEBI:58359"/>
    </ligand>
</feature>
<comment type="catalytic activity">
    <reaction evidence="8">
        <text>L-aspartate + L-glutamine + ATP + H2O = L-asparagine + L-glutamate + AMP + diphosphate + H(+)</text>
        <dbReference type="Rhea" id="RHEA:12228"/>
        <dbReference type="ChEBI" id="CHEBI:15377"/>
        <dbReference type="ChEBI" id="CHEBI:15378"/>
        <dbReference type="ChEBI" id="CHEBI:29985"/>
        <dbReference type="ChEBI" id="CHEBI:29991"/>
        <dbReference type="ChEBI" id="CHEBI:30616"/>
        <dbReference type="ChEBI" id="CHEBI:33019"/>
        <dbReference type="ChEBI" id="CHEBI:58048"/>
        <dbReference type="ChEBI" id="CHEBI:58359"/>
        <dbReference type="ChEBI" id="CHEBI:456215"/>
        <dbReference type="EC" id="6.3.5.4"/>
    </reaction>
</comment>
<keyword evidence="14" id="KW-1185">Reference proteome</keyword>
<evidence type="ECO:0000256" key="9">
    <source>
        <dbReference type="PIRSR" id="PIRSR001589-1"/>
    </source>
</evidence>
<feature type="domain" description="Glutamine amidotransferase type-2" evidence="12">
    <location>
        <begin position="2"/>
        <end position="208"/>
    </location>
</feature>
<dbReference type="NCBIfam" id="TIGR01536">
    <property type="entry name" value="asn_synth_AEB"/>
    <property type="match status" value="1"/>
</dbReference>
<evidence type="ECO:0000256" key="6">
    <source>
        <dbReference type="ARBA" id="ARBA00022888"/>
    </source>
</evidence>
<comment type="similarity">
    <text evidence="2">Belongs to the asparagine synthetase family.</text>
</comment>
<dbReference type="EMBL" id="CP071182">
    <property type="protein sequence ID" value="QSO45530.1"/>
    <property type="molecule type" value="Genomic_DNA"/>
</dbReference>
<dbReference type="PANTHER" id="PTHR43284:SF1">
    <property type="entry name" value="ASPARAGINE SYNTHETASE"/>
    <property type="match status" value="1"/>
</dbReference>
<dbReference type="PIRSF" id="PIRSF001589">
    <property type="entry name" value="Asn_synthetase_glu-h"/>
    <property type="match status" value="1"/>
</dbReference>
<dbReference type="RefSeq" id="WP_206654901.1">
    <property type="nucleotide sequence ID" value="NZ_CP071182.1"/>
</dbReference>
<evidence type="ECO:0000256" key="11">
    <source>
        <dbReference type="PIRSR" id="PIRSR001589-3"/>
    </source>
</evidence>
<keyword evidence="9" id="KW-0028">Amino-acid biosynthesis</keyword>
<accession>A0A9X7Z5Q9</accession>
<evidence type="ECO:0000256" key="1">
    <source>
        <dbReference type="ARBA" id="ARBA00005187"/>
    </source>
</evidence>
<dbReference type="CDD" id="cd01991">
    <property type="entry name" value="Asn_synthase_B_C"/>
    <property type="match status" value="1"/>
</dbReference>
<evidence type="ECO:0000256" key="2">
    <source>
        <dbReference type="ARBA" id="ARBA00005752"/>
    </source>
</evidence>
<dbReference type="Proteomes" id="UP000663505">
    <property type="component" value="Chromosome"/>
</dbReference>
<feature type="active site" description="For GATase activity" evidence="9">
    <location>
        <position position="2"/>
    </location>
</feature>
<dbReference type="PANTHER" id="PTHR43284">
    <property type="entry name" value="ASPARAGINE SYNTHETASE (GLUTAMINE-HYDROLYZING)"/>
    <property type="match status" value="1"/>
</dbReference>
<evidence type="ECO:0000259" key="12">
    <source>
        <dbReference type="PROSITE" id="PS51278"/>
    </source>
</evidence>
<organism evidence="13 14">
    <name type="scientific">Alicyclobacillus mengziensis</name>
    <dbReference type="NCBI Taxonomy" id="2931921"/>
    <lineage>
        <taxon>Bacteria</taxon>
        <taxon>Bacillati</taxon>
        <taxon>Bacillota</taxon>
        <taxon>Bacilli</taxon>
        <taxon>Bacillales</taxon>
        <taxon>Alicyclobacillaceae</taxon>
        <taxon>Alicyclobacillus</taxon>
    </lineage>
</organism>
<dbReference type="InterPro" id="IPR051786">
    <property type="entry name" value="ASN_synthetase/amidase"/>
</dbReference>
<dbReference type="GO" id="GO:0005524">
    <property type="term" value="F:ATP binding"/>
    <property type="evidence" value="ECO:0007669"/>
    <property type="project" value="UniProtKB-KW"/>
</dbReference>
<dbReference type="InterPro" id="IPR006426">
    <property type="entry name" value="Asn_synth_AEB"/>
</dbReference>
<proteinExistence type="inferred from homology"/>
<keyword evidence="5 10" id="KW-0067">ATP-binding</keyword>
<dbReference type="SUPFAM" id="SSF52402">
    <property type="entry name" value="Adenine nucleotide alpha hydrolases-like"/>
    <property type="match status" value="1"/>
</dbReference>
<dbReference type="Gene3D" id="3.60.20.10">
    <property type="entry name" value="Glutamine Phosphoribosylpyrophosphate, subunit 1, domain 1"/>
    <property type="match status" value="1"/>
</dbReference>
<dbReference type="GO" id="GO:0006529">
    <property type="term" value="P:asparagine biosynthetic process"/>
    <property type="evidence" value="ECO:0007669"/>
    <property type="project" value="UniProtKB-KW"/>
</dbReference>
<dbReference type="InterPro" id="IPR017932">
    <property type="entry name" value="GATase_2_dom"/>
</dbReference>
<keyword evidence="13" id="KW-0436">Ligase</keyword>
<dbReference type="InterPro" id="IPR033738">
    <property type="entry name" value="AsnB_N"/>
</dbReference>
<evidence type="ECO:0000256" key="10">
    <source>
        <dbReference type="PIRSR" id="PIRSR001589-2"/>
    </source>
</evidence>
<comment type="pathway">
    <text evidence="1">Amino-acid biosynthesis; L-asparagine biosynthesis; L-asparagine from L-aspartate (L-Gln route): step 1/1.</text>
</comment>
<evidence type="ECO:0000256" key="8">
    <source>
        <dbReference type="ARBA" id="ARBA00048741"/>
    </source>
</evidence>
<keyword evidence="6 9" id="KW-0061">Asparagine biosynthesis</keyword>
<evidence type="ECO:0000313" key="14">
    <source>
        <dbReference type="Proteomes" id="UP000663505"/>
    </source>
</evidence>
<evidence type="ECO:0000256" key="3">
    <source>
        <dbReference type="ARBA" id="ARBA00012737"/>
    </source>
</evidence>
<evidence type="ECO:0000313" key="13">
    <source>
        <dbReference type="EMBL" id="QSO45530.1"/>
    </source>
</evidence>
<name>A0A9X7Z5Q9_9BACL</name>
<dbReference type="KEGG" id="afx:JZ786_13190"/>
<keyword evidence="7 9" id="KW-0315">Glutamine amidotransferase</keyword>
<sequence length="635" mass="71780">MCGIIGGLGYSEKAIVSGLDTMNDRGPDDVGIWRDGNTVLGHRRLAIIDTSSRGRQPMADASGRVAITFNGEIYNYRELRTELAVSYPFQTETDTEVLLAGYLCWGLPQLLLRIRGMFAFALWDDRTQTMAFARDPFGKKPLLYTTQEGKLLFASTLNALLQVLPRTPRLSPTALDDYLTYLAVPGEFSIFDGIHKLRPGHYALYQRGKLDVHRYYCLSFADPLKISEEEALEQLDALIHQAVRRRLVSDVPIGAFLSGGVDSSLVTAIMAQESGHPITTLTMGFDDSAYDERPYARQVSNRYGTVAVEGVLDRELWKHLPRLVYAFGEPFADSSALPTFAVAEFARKHVTVVLNGDGGDELFAGYTRPLAEAMALRYRRMVPGFLRSGIGRYAHSRPKLRPRLLNGVKQVLEAGMTDARSAFVFDRSLRSFRDELYSRDFKLRLGKHHPDDWYKRVWDEADGPSPVDKVLYGDMLTYLPDELLPKMDAMTMAHSLEARSPLLDVDLADFTARLPYTMKVQGVETKPLLKKLARRYVPDEVLYRPKKGFNMPLSEWLRTALSPVLRELLFSSSFERGLFDTTFVHKLAAAHLSGSRDYGQQLWSLMMLELWFRMYVDRDIKATDDILTPEIVTVP</sequence>
<dbReference type="SUPFAM" id="SSF56235">
    <property type="entry name" value="N-terminal nucleophile aminohydrolases (Ntn hydrolases)"/>
    <property type="match status" value="1"/>
</dbReference>
<dbReference type="GO" id="GO:0004066">
    <property type="term" value="F:asparagine synthase (glutamine-hydrolyzing) activity"/>
    <property type="evidence" value="ECO:0007669"/>
    <property type="project" value="UniProtKB-EC"/>
</dbReference>
<dbReference type="Gene3D" id="3.40.50.620">
    <property type="entry name" value="HUPs"/>
    <property type="match status" value="1"/>
</dbReference>
<dbReference type="Pfam" id="PF00733">
    <property type="entry name" value="Asn_synthase"/>
    <property type="match status" value="1"/>
</dbReference>
<evidence type="ECO:0000256" key="5">
    <source>
        <dbReference type="ARBA" id="ARBA00022840"/>
    </source>
</evidence>
<gene>
    <name evidence="13" type="primary">asnB</name>
    <name evidence="13" type="ORF">JZ786_13190</name>
</gene>
<dbReference type="Pfam" id="PF13537">
    <property type="entry name" value="GATase_7"/>
    <property type="match status" value="1"/>
</dbReference>
<dbReference type="AlphaFoldDB" id="A0A9X7Z5Q9"/>
<dbReference type="EC" id="6.3.5.4" evidence="3"/>
<protein>
    <recommendedName>
        <fullName evidence="3">asparagine synthase (glutamine-hydrolyzing)</fullName>
        <ecNumber evidence="3">6.3.5.4</ecNumber>
    </recommendedName>
</protein>
<reference evidence="13 14" key="1">
    <citation type="submission" date="2021-02" db="EMBL/GenBank/DDBJ databases">
        <title>Alicyclobacillus curvatus sp. nov. and Alicyclobacillus mengziensis sp. nov., two acidophilic bacteria isolated from acid mine drainage.</title>
        <authorList>
            <person name="Huang Y."/>
        </authorList>
    </citation>
    <scope>NUCLEOTIDE SEQUENCE [LARGE SCALE GENOMIC DNA]</scope>
    <source>
        <strain evidence="13 14">S30H14</strain>
    </source>
</reference>
<dbReference type="InterPro" id="IPR029055">
    <property type="entry name" value="Ntn_hydrolases_N"/>
</dbReference>
<dbReference type="InterPro" id="IPR001962">
    <property type="entry name" value="Asn_synthase"/>
</dbReference>
<evidence type="ECO:0000256" key="4">
    <source>
        <dbReference type="ARBA" id="ARBA00022741"/>
    </source>
</evidence>
<evidence type="ECO:0000256" key="7">
    <source>
        <dbReference type="ARBA" id="ARBA00022962"/>
    </source>
</evidence>
<dbReference type="GO" id="GO:0005829">
    <property type="term" value="C:cytosol"/>
    <property type="evidence" value="ECO:0007669"/>
    <property type="project" value="TreeGrafter"/>
</dbReference>
<dbReference type="CDD" id="cd00712">
    <property type="entry name" value="AsnB"/>
    <property type="match status" value="1"/>
</dbReference>
<dbReference type="InterPro" id="IPR014729">
    <property type="entry name" value="Rossmann-like_a/b/a_fold"/>
</dbReference>
<feature type="site" description="Important for beta-aspartyl-AMP intermediate formation" evidence="11">
    <location>
        <position position="357"/>
    </location>
</feature>
<keyword evidence="4 10" id="KW-0547">Nucleotide-binding</keyword>
<dbReference type="PROSITE" id="PS51278">
    <property type="entry name" value="GATASE_TYPE_2"/>
    <property type="match status" value="1"/>
</dbReference>